<sequence>MQRMTPVPVDPGEEFFVACLCAQWCGTCRDYRTGFEALAAQFPKMGFAWVDIEDHADLIGDIDVENFPTILIQRQESVLFFGTVLPDHALLKRLLETYAAQTPDESERYALATPERREWQRDANLRALLRAN</sequence>
<proteinExistence type="predicted"/>
<keyword evidence="3" id="KW-1185">Reference proteome</keyword>
<gene>
    <name evidence="2" type="ORF">JY500_15020</name>
</gene>
<dbReference type="EMBL" id="CP071060">
    <property type="protein sequence ID" value="QSI75786.1"/>
    <property type="molecule type" value="Genomic_DNA"/>
</dbReference>
<dbReference type="Gene3D" id="3.40.30.10">
    <property type="entry name" value="Glutaredoxin"/>
    <property type="match status" value="1"/>
</dbReference>
<dbReference type="InterPro" id="IPR036249">
    <property type="entry name" value="Thioredoxin-like_sf"/>
</dbReference>
<reference evidence="2 3" key="1">
    <citation type="submission" date="2021-02" db="EMBL/GenBank/DDBJ databases">
        <title>Niveibacterium changnyeongensis HC41.</title>
        <authorList>
            <person name="Kang M."/>
        </authorList>
    </citation>
    <scope>NUCLEOTIDE SEQUENCE [LARGE SCALE GENOMIC DNA]</scope>
    <source>
        <strain evidence="2 3">HC41</strain>
    </source>
</reference>
<dbReference type="SUPFAM" id="SSF52833">
    <property type="entry name" value="Thioredoxin-like"/>
    <property type="match status" value="1"/>
</dbReference>
<name>A0ABX7M200_9RHOO</name>
<dbReference type="CDD" id="cd02947">
    <property type="entry name" value="TRX_family"/>
    <property type="match status" value="1"/>
</dbReference>
<organism evidence="2 3">
    <name type="scientific">Niveibacterium microcysteis</name>
    <dbReference type="NCBI Taxonomy" id="2811415"/>
    <lineage>
        <taxon>Bacteria</taxon>
        <taxon>Pseudomonadati</taxon>
        <taxon>Pseudomonadota</taxon>
        <taxon>Betaproteobacteria</taxon>
        <taxon>Rhodocyclales</taxon>
        <taxon>Rhodocyclaceae</taxon>
        <taxon>Niveibacterium</taxon>
    </lineage>
</organism>
<dbReference type="InterPro" id="IPR013766">
    <property type="entry name" value="Thioredoxin_domain"/>
</dbReference>
<evidence type="ECO:0000313" key="2">
    <source>
        <dbReference type="EMBL" id="QSI75786.1"/>
    </source>
</evidence>
<evidence type="ECO:0000259" key="1">
    <source>
        <dbReference type="Pfam" id="PF00085"/>
    </source>
</evidence>
<dbReference type="Proteomes" id="UP000663570">
    <property type="component" value="Chromosome"/>
</dbReference>
<feature type="domain" description="Thioredoxin" evidence="1">
    <location>
        <begin position="17"/>
        <end position="76"/>
    </location>
</feature>
<dbReference type="Pfam" id="PF00085">
    <property type="entry name" value="Thioredoxin"/>
    <property type="match status" value="1"/>
</dbReference>
<evidence type="ECO:0000313" key="3">
    <source>
        <dbReference type="Proteomes" id="UP000663570"/>
    </source>
</evidence>
<accession>A0ABX7M200</accession>
<protein>
    <submittedName>
        <fullName evidence="2">Thioredoxin family protein</fullName>
    </submittedName>
</protein>